<dbReference type="InterPro" id="IPR001279">
    <property type="entry name" value="Metallo-B-lactamas"/>
</dbReference>
<feature type="domain" description="Metallo-beta-lactamase" evidence="1">
    <location>
        <begin position="17"/>
        <end position="208"/>
    </location>
</feature>
<proteinExistence type="predicted"/>
<dbReference type="SUPFAM" id="SSF56281">
    <property type="entry name" value="Metallo-hydrolase/oxidoreductase"/>
    <property type="match status" value="1"/>
</dbReference>
<organism evidence="2">
    <name type="scientific">freshwater metagenome</name>
    <dbReference type="NCBI Taxonomy" id="449393"/>
    <lineage>
        <taxon>unclassified sequences</taxon>
        <taxon>metagenomes</taxon>
        <taxon>ecological metagenomes</taxon>
    </lineage>
</organism>
<dbReference type="SMART" id="SM00849">
    <property type="entry name" value="Lactamase_B"/>
    <property type="match status" value="1"/>
</dbReference>
<evidence type="ECO:0000313" key="2">
    <source>
        <dbReference type="EMBL" id="CAB4711167.1"/>
    </source>
</evidence>
<dbReference type="PANTHER" id="PTHR42951:SF22">
    <property type="entry name" value="METALLO BETA-LACTAMASE SUPERFAMILY LIPOPROTEIN"/>
    <property type="match status" value="1"/>
</dbReference>
<dbReference type="CDD" id="cd07726">
    <property type="entry name" value="ST1585-like_MBL-fold"/>
    <property type="match status" value="1"/>
</dbReference>
<accession>A0A6J6QIM5</accession>
<dbReference type="PANTHER" id="PTHR42951">
    <property type="entry name" value="METALLO-BETA-LACTAMASE DOMAIN-CONTAINING"/>
    <property type="match status" value="1"/>
</dbReference>
<dbReference type="AlphaFoldDB" id="A0A6J6QIM5"/>
<dbReference type="Gene3D" id="3.60.15.10">
    <property type="entry name" value="Ribonuclease Z/Hydroxyacylglutathione hydrolase-like"/>
    <property type="match status" value="1"/>
</dbReference>
<gene>
    <name evidence="2" type="ORF">UFOPK2399_02008</name>
</gene>
<sequence length="285" mass="31437">MPAISPIDLLFRGNARAIAAYLIETTDGPALYDCGPATTLPTLKAGLVGLGTDLSEIRHIMLSHIHFDHAGAAGPIIREHPHIKLWVSERGAPHMIDPSRLERSARRLYGDEFDSLWGELAPIPEANVHIADGTVNGWEAFPTPGHAIHHVAYFNDGTLLGGDVCGVRIQPETHILPPTPPPDIDIESWHASIAEIRRRSPERLALIHFGITTDAADHLDRLEERLDLWARRVGDGMEADEFVRICRAEFGDAADLYELAGPIEPSWQGLRRYFDKKAEAAQASE</sequence>
<protein>
    <submittedName>
        <fullName evidence="2">Unannotated protein</fullName>
    </submittedName>
</protein>
<evidence type="ECO:0000259" key="1">
    <source>
        <dbReference type="SMART" id="SM00849"/>
    </source>
</evidence>
<dbReference type="Pfam" id="PF00753">
    <property type="entry name" value="Lactamase_B"/>
    <property type="match status" value="1"/>
</dbReference>
<reference evidence="2" key="1">
    <citation type="submission" date="2020-05" db="EMBL/GenBank/DDBJ databases">
        <authorList>
            <person name="Chiriac C."/>
            <person name="Salcher M."/>
            <person name="Ghai R."/>
            <person name="Kavagutti S V."/>
        </authorList>
    </citation>
    <scope>NUCLEOTIDE SEQUENCE</scope>
</reference>
<name>A0A6J6QIM5_9ZZZZ</name>
<dbReference type="InterPro" id="IPR037482">
    <property type="entry name" value="ST1585_MBL-fold"/>
</dbReference>
<dbReference type="InterPro" id="IPR050855">
    <property type="entry name" value="NDM-1-like"/>
</dbReference>
<dbReference type="EMBL" id="CAEZXP010000012">
    <property type="protein sequence ID" value="CAB4711167.1"/>
    <property type="molecule type" value="Genomic_DNA"/>
</dbReference>
<dbReference type="InterPro" id="IPR036866">
    <property type="entry name" value="RibonucZ/Hydroxyglut_hydro"/>
</dbReference>